<dbReference type="Gene3D" id="1.20.1730.10">
    <property type="entry name" value="Sodium/glucose cotransporter"/>
    <property type="match status" value="1"/>
</dbReference>
<dbReference type="InterPro" id="IPR038377">
    <property type="entry name" value="Na/Glc_symporter_sf"/>
</dbReference>
<dbReference type="PROSITE" id="PS50283">
    <property type="entry name" value="NA_SOLUT_SYMP_3"/>
    <property type="match status" value="1"/>
</dbReference>
<feature type="transmembrane region" description="Helical" evidence="8">
    <location>
        <begin position="49"/>
        <end position="69"/>
    </location>
</feature>
<evidence type="ECO:0000313" key="9">
    <source>
        <dbReference type="EMBL" id="AQQ53102.1"/>
    </source>
</evidence>
<dbReference type="Proteomes" id="UP000188184">
    <property type="component" value="Chromosome"/>
</dbReference>
<comment type="similarity">
    <text evidence="2 7">Belongs to the sodium:solute symporter (SSF) (TC 2.A.21) family.</text>
</comment>
<keyword evidence="10" id="KW-1185">Reference proteome</keyword>
<keyword evidence="4 8" id="KW-0812">Transmembrane</keyword>
<feature type="transmembrane region" description="Helical" evidence="8">
    <location>
        <begin position="6"/>
        <end position="28"/>
    </location>
</feature>
<accession>A0A1Q2KZN5</accession>
<dbReference type="PANTHER" id="PTHR48086:SF5">
    <property type="entry name" value="NA(+):SOLUTE SYMPORTER (SSF FAMILY)"/>
    <property type="match status" value="1"/>
</dbReference>
<evidence type="ECO:0000256" key="2">
    <source>
        <dbReference type="ARBA" id="ARBA00006434"/>
    </source>
</evidence>
<dbReference type="PANTHER" id="PTHR48086">
    <property type="entry name" value="SODIUM/PROLINE SYMPORTER-RELATED"/>
    <property type="match status" value="1"/>
</dbReference>
<dbReference type="RefSeq" id="WP_077588985.1">
    <property type="nucleotide sequence ID" value="NZ_CP019640.1"/>
</dbReference>
<feature type="transmembrane region" description="Helical" evidence="8">
    <location>
        <begin position="411"/>
        <end position="428"/>
    </location>
</feature>
<evidence type="ECO:0000256" key="7">
    <source>
        <dbReference type="RuleBase" id="RU362091"/>
    </source>
</evidence>
<feature type="transmembrane region" description="Helical" evidence="8">
    <location>
        <begin position="359"/>
        <end position="390"/>
    </location>
</feature>
<dbReference type="NCBIfam" id="TIGR00813">
    <property type="entry name" value="sss"/>
    <property type="match status" value="1"/>
</dbReference>
<evidence type="ECO:0000256" key="8">
    <source>
        <dbReference type="SAM" id="Phobius"/>
    </source>
</evidence>
<feature type="transmembrane region" description="Helical" evidence="8">
    <location>
        <begin position="276"/>
        <end position="296"/>
    </location>
</feature>
<dbReference type="GO" id="GO:0022857">
    <property type="term" value="F:transmembrane transporter activity"/>
    <property type="evidence" value="ECO:0007669"/>
    <property type="project" value="InterPro"/>
</dbReference>
<feature type="transmembrane region" description="Helical" evidence="8">
    <location>
        <begin position="490"/>
        <end position="515"/>
    </location>
</feature>
<dbReference type="KEGG" id="pmar:B0X71_08340"/>
<feature type="transmembrane region" description="Helical" evidence="8">
    <location>
        <begin position="466"/>
        <end position="484"/>
    </location>
</feature>
<feature type="transmembrane region" description="Helical" evidence="8">
    <location>
        <begin position="75"/>
        <end position="96"/>
    </location>
</feature>
<evidence type="ECO:0000256" key="5">
    <source>
        <dbReference type="ARBA" id="ARBA00022989"/>
    </source>
</evidence>
<sequence>MDTQFAVSLMLILATFGLYIGIAFYNLAKQTSDFYVAGRNVPAVFNGMAIGADWMSAASFIGLAGSIMLLGYDGLAYVMGWTGGYLLLTFLLAPQLRKSGRYTVPEFIGDRYRSDTARLIAAVATIIISFTYSIGQLSGSGIVIGRLLEVDTAIGTIIGVVLIAFYSALGGMKGITWTQVAQYIVLITAYLIPVIFMSLQLTNSPIPWLSYGQVIGELRELDVEFGITEYVVPFTEATQWQFLALMFTLMAGTAGLPHVIVRFYTVPTMKAARWSGAWALLFIGLLYLSAPAYAAFSRFILMTQVAGSAIADLPAWTASWVNTGELSVADQNGDGILQWAELVISRDIVVMATPEIADLGIFVIGLMAAGAMAAALSTAGGLMIAISAALSHDIYYRSINPQASEKKRLSVGRWSIVIATVAAGIVALDPPGAITQIVAWAFALASGTFFPALILGVWWKRANGPGVIAGMLIGLAVTLGYIFAAKYGGFMLFGIGDTGAGVFGAASAIIANIVVSLATKAPDQETQDAVEDLRYPEQMSYRNGEVWFDETK</sequence>
<name>A0A1Q2KZN5_9BACL</name>
<evidence type="ECO:0000313" key="10">
    <source>
        <dbReference type="Proteomes" id="UP000188184"/>
    </source>
</evidence>
<dbReference type="InterPro" id="IPR050277">
    <property type="entry name" value="Sodium:Solute_Symporter"/>
</dbReference>
<dbReference type="InterPro" id="IPR001734">
    <property type="entry name" value="Na/solute_symporter"/>
</dbReference>
<dbReference type="OrthoDB" id="9814523at2"/>
<evidence type="ECO:0000256" key="3">
    <source>
        <dbReference type="ARBA" id="ARBA00022448"/>
    </source>
</evidence>
<dbReference type="AlphaFoldDB" id="A0A1Q2KZN5"/>
<proteinExistence type="inferred from homology"/>
<keyword evidence="3" id="KW-0813">Transport</keyword>
<dbReference type="InterPro" id="IPR019899">
    <property type="entry name" value="Na/solute_symporter_VC_2705"/>
</dbReference>
<keyword evidence="6 8" id="KW-0472">Membrane</keyword>
<feature type="transmembrane region" description="Helical" evidence="8">
    <location>
        <begin position="434"/>
        <end position="459"/>
    </location>
</feature>
<dbReference type="NCBIfam" id="TIGR03648">
    <property type="entry name" value="Na_symport_lg"/>
    <property type="match status" value="1"/>
</dbReference>
<dbReference type="GO" id="GO:0005886">
    <property type="term" value="C:plasma membrane"/>
    <property type="evidence" value="ECO:0007669"/>
    <property type="project" value="TreeGrafter"/>
</dbReference>
<reference evidence="9 10" key="1">
    <citation type="submission" date="2017-02" db="EMBL/GenBank/DDBJ databases">
        <title>The complete genomic sequence of a novel cold adapted crude oil-degrading bacterium Planococcus qaidamina Y42.</title>
        <authorList>
            <person name="Yang R."/>
        </authorList>
    </citation>
    <scope>NUCLEOTIDE SEQUENCE [LARGE SCALE GENOMIC DNA]</scope>
    <source>
        <strain evidence="9 10">Y42</strain>
    </source>
</reference>
<dbReference type="EMBL" id="CP019640">
    <property type="protein sequence ID" value="AQQ53102.1"/>
    <property type="molecule type" value="Genomic_DNA"/>
</dbReference>
<evidence type="ECO:0000256" key="1">
    <source>
        <dbReference type="ARBA" id="ARBA00004141"/>
    </source>
</evidence>
<feature type="transmembrane region" description="Helical" evidence="8">
    <location>
        <begin position="117"/>
        <end position="135"/>
    </location>
</feature>
<keyword evidence="5 8" id="KW-1133">Transmembrane helix</keyword>
<dbReference type="Pfam" id="PF00474">
    <property type="entry name" value="SSF"/>
    <property type="match status" value="2"/>
</dbReference>
<evidence type="ECO:0000256" key="4">
    <source>
        <dbReference type="ARBA" id="ARBA00022692"/>
    </source>
</evidence>
<organism evidence="9 10">
    <name type="scientific">Planococcus lenghuensis</name>
    <dbReference type="NCBI Taxonomy" id="2213202"/>
    <lineage>
        <taxon>Bacteria</taxon>
        <taxon>Bacillati</taxon>
        <taxon>Bacillota</taxon>
        <taxon>Bacilli</taxon>
        <taxon>Bacillales</taxon>
        <taxon>Caryophanaceae</taxon>
        <taxon>Planococcus</taxon>
    </lineage>
</organism>
<protein>
    <submittedName>
        <fullName evidence="9">Cation acetate symporter</fullName>
    </submittedName>
</protein>
<evidence type="ECO:0000256" key="6">
    <source>
        <dbReference type="ARBA" id="ARBA00023136"/>
    </source>
</evidence>
<feature type="transmembrane region" description="Helical" evidence="8">
    <location>
        <begin position="240"/>
        <end position="264"/>
    </location>
</feature>
<comment type="subcellular location">
    <subcellularLocation>
        <location evidence="1">Membrane</location>
        <topology evidence="1">Multi-pass membrane protein</topology>
    </subcellularLocation>
</comment>
<dbReference type="CDD" id="cd11480">
    <property type="entry name" value="SLC5sbd_u4"/>
    <property type="match status" value="1"/>
</dbReference>
<feature type="transmembrane region" description="Helical" evidence="8">
    <location>
        <begin position="147"/>
        <end position="168"/>
    </location>
</feature>
<gene>
    <name evidence="9" type="ORF">B0X71_08340</name>
</gene>
<feature type="transmembrane region" description="Helical" evidence="8">
    <location>
        <begin position="180"/>
        <end position="201"/>
    </location>
</feature>